<dbReference type="Pfam" id="PF00595">
    <property type="entry name" value="PDZ"/>
    <property type="match status" value="1"/>
</dbReference>
<dbReference type="PROSITE" id="PS50106">
    <property type="entry name" value="PDZ"/>
    <property type="match status" value="1"/>
</dbReference>
<evidence type="ECO:0000256" key="5">
    <source>
        <dbReference type="ARBA" id="ARBA00023203"/>
    </source>
</evidence>
<accession>A0A5N5PRW5</accession>
<dbReference type="Proteomes" id="UP000327468">
    <property type="component" value="Chromosome 3"/>
</dbReference>
<dbReference type="EMBL" id="VFJC01000004">
    <property type="protein sequence ID" value="KAB5581526.1"/>
    <property type="molecule type" value="Genomic_DNA"/>
</dbReference>
<feature type="region of interest" description="Disordered" evidence="10">
    <location>
        <begin position="899"/>
        <end position="921"/>
    </location>
</feature>
<feature type="compositionally biased region" description="Low complexity" evidence="10">
    <location>
        <begin position="115"/>
        <end position="126"/>
    </location>
</feature>
<dbReference type="InterPro" id="IPR001478">
    <property type="entry name" value="PDZ"/>
</dbReference>
<feature type="compositionally biased region" description="Basic and acidic residues" evidence="10">
    <location>
        <begin position="316"/>
        <end position="335"/>
    </location>
</feature>
<dbReference type="CDD" id="cd10820">
    <property type="entry name" value="PDZ_SYNPO2-like"/>
    <property type="match status" value="1"/>
</dbReference>
<protein>
    <recommendedName>
        <fullName evidence="9">Synaptopodin 2-like protein</fullName>
    </recommendedName>
</protein>
<dbReference type="GO" id="GO:0005634">
    <property type="term" value="C:nucleus"/>
    <property type="evidence" value="ECO:0007669"/>
    <property type="project" value="TreeGrafter"/>
</dbReference>
<feature type="domain" description="PDZ" evidence="11">
    <location>
        <begin position="5"/>
        <end position="87"/>
    </location>
</feature>
<keyword evidence="3" id="KW-0963">Cytoplasm</keyword>
<evidence type="ECO:0000256" key="2">
    <source>
        <dbReference type="ARBA" id="ARBA00022481"/>
    </source>
</evidence>
<sequence length="1191" mass="128543">MVVEEITITLSGGAPWGFRLQGGAAHQRPLQVAKVRKRSKACRAGLREGDELVSINENSCEHMSHAQVMNFIDSIPGSLRIRVKRAPAGFQSVVLVARAPSPRIDKEYRAALRAKSPSSSKMQQSSVRQAYYSSPMSQTVRSGVTSPFGSEAYYGETDSDADVAAHDRHRKQKRRSPSNSPGKAGYTSPEMGEASEMSGYDSAPDVQGYTRMGHGSQEGTLPGVVRREVVYQPPPSGAWSSQTSTETSSMSADEQSSQDLVLEEDSGFQEPANVPLVSPERAKGALRLSSHSQLVPMVGPVDKPVDEELTKTYMDKAKQAKLNRGETPQDKQVKEARKKCRTIASLLTDAPNPHSKGVLMFKKRRQRSKKYTLTSYGSVDEDMQQDSQEEDSHFLGSESEVDEEEFSAAPDPTWDSGYLDILEKRSASRGLEENEAEDSLSTGLSDTTGKGAKLFEQQRKRAKEHAKKISIAQAQPSLMQSQSQPEIQTQGIQTQPSNLSVQVKKQVKLSVQPPPVAPKPTKPPELLMQEEACASKTQITGFPPQVIPFTVNEHTASIPVPVHSLVPVTNQPITAALAKMPPPTAPLPELPASSVLNRTARPFAPGFISHRAATAPVMFHPTTAKKTPRPVSVAVVAPPFSTPSDQKVIDVPSASFTVSQMSAIVPAEVSSILVSVPTDPLSYSAIADPAASLTPHPPSSMENIQPSIPQTIVPDSSIPASGITATPPASLTDPTTIASIASSQFTAPESSMIPDAPMTSAVPASPVGSMTPLSPVVYQEKTTEIAPAAGGKTGILQEARRRSASKPMFKVFDSKKNSPNPELLSLVQNLDERHKQAYTEPVSVTQDSYNFDDRRGRLAPPVAPKPRIIPEMSQIPQAEGKGAELFARRQNRRDLFVIDSPPSHTQQQQQQQQQQYTQPQSAMAMIHPCESSPWKYSPNVRAPPPIGYNPLLSPSCPLGLQRGGAKASERSSKVGKSGHGFQKEGIKAIDFIRRQPYQLNSAMFRFGGDSSKQSLGPSYQRQPQVGHTLTQPRQVPVKAARVYEIKRFSTPTPMSAPTISPTVIAPRAQTTLAEPLFHSDMTSPTPATASPPPQPVPVNTAMSARAPGLPDLPKISATPIFLPTPYSPPDSLSSVSSIGCHGLQATKQFKSAPELSSLPPVPLKPTVQAPKPRFIATRMGIQPHVWRPGAL</sequence>
<evidence type="ECO:0000256" key="1">
    <source>
        <dbReference type="ARBA" id="ARBA00004245"/>
    </source>
</evidence>
<feature type="region of interest" description="Disordered" evidence="10">
    <location>
        <begin position="112"/>
        <end position="274"/>
    </location>
</feature>
<comment type="similarity">
    <text evidence="7">Belongs to the synaptopodin family.</text>
</comment>
<evidence type="ECO:0000256" key="3">
    <source>
        <dbReference type="ARBA" id="ARBA00022490"/>
    </source>
</evidence>
<dbReference type="GO" id="GO:0030018">
    <property type="term" value="C:Z disc"/>
    <property type="evidence" value="ECO:0007669"/>
    <property type="project" value="TreeGrafter"/>
</dbReference>
<dbReference type="PANTHER" id="PTHR24217">
    <property type="entry name" value="PUTATIVE-RELATED"/>
    <property type="match status" value="1"/>
</dbReference>
<feature type="compositionally biased region" description="Acidic residues" evidence="10">
    <location>
        <begin position="379"/>
        <end position="389"/>
    </location>
</feature>
<comment type="subcellular location">
    <subcellularLocation>
        <location evidence="1">Cytoplasm</location>
        <location evidence="1">Cytoskeleton</location>
    </subcellularLocation>
</comment>
<evidence type="ECO:0000256" key="8">
    <source>
        <dbReference type="ARBA" id="ARBA00057136"/>
    </source>
</evidence>
<feature type="compositionally biased region" description="Polar residues" evidence="10">
    <location>
        <begin position="723"/>
        <end position="734"/>
    </location>
</feature>
<dbReference type="InterPro" id="IPR036034">
    <property type="entry name" value="PDZ_sf"/>
</dbReference>
<dbReference type="GO" id="GO:0032233">
    <property type="term" value="P:positive regulation of actin filament bundle assembly"/>
    <property type="evidence" value="ECO:0007669"/>
    <property type="project" value="TreeGrafter"/>
</dbReference>
<evidence type="ECO:0000313" key="13">
    <source>
        <dbReference type="Proteomes" id="UP000327468"/>
    </source>
</evidence>
<dbReference type="SMART" id="SM00228">
    <property type="entry name" value="PDZ"/>
    <property type="match status" value="1"/>
</dbReference>
<feature type="region of interest" description="Disordered" evidence="10">
    <location>
        <begin position="959"/>
        <end position="980"/>
    </location>
</feature>
<keyword evidence="2" id="KW-0488">Methylation</keyword>
<evidence type="ECO:0000256" key="10">
    <source>
        <dbReference type="SAM" id="MobiDB-lite"/>
    </source>
</evidence>
<keyword evidence="6" id="KW-0206">Cytoskeleton</keyword>
<feature type="compositionally biased region" description="Low complexity" evidence="10">
    <location>
        <begin position="240"/>
        <end position="251"/>
    </location>
</feature>
<evidence type="ECO:0000313" key="12">
    <source>
        <dbReference type="EMBL" id="KAB5581526.1"/>
    </source>
</evidence>
<feature type="compositionally biased region" description="Low complexity" evidence="10">
    <location>
        <begin position="906"/>
        <end position="920"/>
    </location>
</feature>
<evidence type="ECO:0000256" key="7">
    <source>
        <dbReference type="ARBA" id="ARBA00038161"/>
    </source>
</evidence>
<reference evidence="12 13" key="1">
    <citation type="submission" date="2019-06" db="EMBL/GenBank/DDBJ databases">
        <title>A chromosome-scale genome assembly of the striped catfish, Pangasianodon hypophthalmus.</title>
        <authorList>
            <person name="Wen M."/>
            <person name="Zahm M."/>
            <person name="Roques C."/>
            <person name="Cabau C."/>
            <person name="Klopp C."/>
            <person name="Donnadieu C."/>
            <person name="Jouanno E."/>
            <person name="Avarre J.-C."/>
            <person name="Campet M."/>
            <person name="Ha T.T.T."/>
            <person name="Dugue R."/>
            <person name="Lampietro C."/>
            <person name="Louis A."/>
            <person name="Herpin A."/>
            <person name="Echchiki A."/>
            <person name="Berthelot C."/>
            <person name="Parey E."/>
            <person name="Roest-Crollius H."/>
            <person name="Braasch I."/>
            <person name="Postlethwait J."/>
            <person name="Bobe J."/>
            <person name="Montfort J."/>
            <person name="Bouchez O."/>
            <person name="Begum T."/>
            <person name="Schartl M."/>
            <person name="Guiguen Y."/>
        </authorList>
    </citation>
    <scope>NUCLEOTIDE SEQUENCE [LARGE SCALE GENOMIC DNA]</scope>
    <source>
        <strain evidence="12 13">Indonesia</strain>
        <tissue evidence="12">Blood</tissue>
    </source>
</reference>
<feature type="compositionally biased region" description="Polar residues" evidence="10">
    <location>
        <begin position="439"/>
        <end position="448"/>
    </location>
</feature>
<feature type="compositionally biased region" description="Basic residues" evidence="10">
    <location>
        <begin position="167"/>
        <end position="176"/>
    </location>
</feature>
<dbReference type="AlphaFoldDB" id="A0A5N5PRW5"/>
<comment type="caution">
    <text evidence="12">The sequence shown here is derived from an EMBL/GenBank/DDBJ whole genome shotgun (WGS) entry which is preliminary data.</text>
</comment>
<feature type="compositionally biased region" description="Polar residues" evidence="10">
    <location>
        <begin position="127"/>
        <end position="148"/>
    </location>
</feature>
<organism evidence="12 13">
    <name type="scientific">Pangasianodon hypophthalmus</name>
    <name type="common">Striped catfish</name>
    <name type="synonym">Helicophagus hypophthalmus</name>
    <dbReference type="NCBI Taxonomy" id="310915"/>
    <lineage>
        <taxon>Eukaryota</taxon>
        <taxon>Metazoa</taxon>
        <taxon>Chordata</taxon>
        <taxon>Craniata</taxon>
        <taxon>Vertebrata</taxon>
        <taxon>Euteleostomi</taxon>
        <taxon>Actinopterygii</taxon>
        <taxon>Neopterygii</taxon>
        <taxon>Teleostei</taxon>
        <taxon>Ostariophysi</taxon>
        <taxon>Siluriformes</taxon>
        <taxon>Pangasiidae</taxon>
        <taxon>Pangasianodon</taxon>
    </lineage>
</organism>
<feature type="region of interest" description="Disordered" evidence="10">
    <location>
        <begin position="693"/>
        <end position="734"/>
    </location>
</feature>
<evidence type="ECO:0000256" key="9">
    <source>
        <dbReference type="ARBA" id="ARBA00069693"/>
    </source>
</evidence>
<dbReference type="GO" id="GO:0003779">
    <property type="term" value="F:actin binding"/>
    <property type="evidence" value="ECO:0007669"/>
    <property type="project" value="UniProtKB-KW"/>
</dbReference>
<comment type="function">
    <text evidence="8">Actin-associated protein that may play a role in modulating actin-based shape.</text>
</comment>
<dbReference type="PANTHER" id="PTHR24217:SF14">
    <property type="entry name" value="SYNAPTOPODIN 2-LIKE A"/>
    <property type="match status" value="1"/>
</dbReference>
<feature type="compositionally biased region" description="Basic residues" evidence="10">
    <location>
        <begin position="361"/>
        <end position="370"/>
    </location>
</feature>
<keyword evidence="13" id="KW-1185">Reference proteome</keyword>
<dbReference type="FunFam" id="2.30.42.10:FF:000137">
    <property type="entry name" value="Synaptopodin 2-like a"/>
    <property type="match status" value="1"/>
</dbReference>
<name>A0A5N5PRW5_PANHP</name>
<feature type="compositionally biased region" description="Polar residues" evidence="10">
    <location>
        <begin position="700"/>
        <end position="714"/>
    </location>
</feature>
<feature type="region of interest" description="Disordered" evidence="10">
    <location>
        <begin position="316"/>
        <end position="450"/>
    </location>
</feature>
<gene>
    <name evidence="12" type="ORF">PHYPO_G00176730</name>
</gene>
<keyword evidence="5" id="KW-0009">Actin-binding</keyword>
<evidence type="ECO:0000259" key="11">
    <source>
        <dbReference type="PROSITE" id="PS50106"/>
    </source>
</evidence>
<evidence type="ECO:0000256" key="4">
    <source>
        <dbReference type="ARBA" id="ARBA00022553"/>
    </source>
</evidence>
<dbReference type="GO" id="GO:0015629">
    <property type="term" value="C:actin cytoskeleton"/>
    <property type="evidence" value="ECO:0007669"/>
    <property type="project" value="TreeGrafter"/>
</dbReference>
<feature type="region of interest" description="Disordered" evidence="10">
    <location>
        <begin position="473"/>
        <end position="498"/>
    </location>
</feature>
<proteinExistence type="inferred from homology"/>
<dbReference type="InterPro" id="IPR051976">
    <property type="entry name" value="Synaptopodin_domain"/>
</dbReference>
<keyword evidence="4" id="KW-0597">Phosphoprotein</keyword>
<evidence type="ECO:0000256" key="6">
    <source>
        <dbReference type="ARBA" id="ARBA00023212"/>
    </source>
</evidence>
<dbReference type="SUPFAM" id="SSF50156">
    <property type="entry name" value="PDZ domain-like"/>
    <property type="match status" value="1"/>
</dbReference>
<feature type="compositionally biased region" description="Basic and acidic residues" evidence="10">
    <location>
        <begin position="421"/>
        <end position="432"/>
    </location>
</feature>
<dbReference type="Gene3D" id="2.30.42.10">
    <property type="match status" value="1"/>
</dbReference>